<feature type="region of interest" description="Disordered" evidence="1">
    <location>
        <begin position="1"/>
        <end position="76"/>
    </location>
</feature>
<name>A0A9N7Z3F3_PLEPL</name>
<feature type="compositionally biased region" description="Low complexity" evidence="1">
    <location>
        <begin position="28"/>
        <end position="47"/>
    </location>
</feature>
<proteinExistence type="predicted"/>
<protein>
    <submittedName>
        <fullName evidence="2">Uncharacterized protein</fullName>
    </submittedName>
</protein>
<evidence type="ECO:0000313" key="2">
    <source>
        <dbReference type="EMBL" id="CAB1454213.1"/>
    </source>
</evidence>
<dbReference type="Proteomes" id="UP001153269">
    <property type="component" value="Unassembled WGS sequence"/>
</dbReference>
<reference evidence="2" key="1">
    <citation type="submission" date="2020-03" db="EMBL/GenBank/DDBJ databases">
        <authorList>
            <person name="Weist P."/>
        </authorList>
    </citation>
    <scope>NUCLEOTIDE SEQUENCE</scope>
</reference>
<feature type="compositionally biased region" description="Low complexity" evidence="1">
    <location>
        <begin position="1"/>
        <end position="13"/>
    </location>
</feature>
<dbReference type="AlphaFoldDB" id="A0A9N7Z3F3"/>
<organism evidence="2 3">
    <name type="scientific">Pleuronectes platessa</name>
    <name type="common">European plaice</name>
    <dbReference type="NCBI Taxonomy" id="8262"/>
    <lineage>
        <taxon>Eukaryota</taxon>
        <taxon>Metazoa</taxon>
        <taxon>Chordata</taxon>
        <taxon>Craniata</taxon>
        <taxon>Vertebrata</taxon>
        <taxon>Euteleostomi</taxon>
        <taxon>Actinopterygii</taxon>
        <taxon>Neopterygii</taxon>
        <taxon>Teleostei</taxon>
        <taxon>Neoteleostei</taxon>
        <taxon>Acanthomorphata</taxon>
        <taxon>Carangaria</taxon>
        <taxon>Pleuronectiformes</taxon>
        <taxon>Pleuronectoidei</taxon>
        <taxon>Pleuronectidae</taxon>
        <taxon>Pleuronectes</taxon>
    </lineage>
</organism>
<evidence type="ECO:0000313" key="3">
    <source>
        <dbReference type="Proteomes" id="UP001153269"/>
    </source>
</evidence>
<comment type="caution">
    <text evidence="2">The sequence shown here is derived from an EMBL/GenBank/DDBJ whole genome shotgun (WGS) entry which is preliminary data.</text>
</comment>
<evidence type="ECO:0000256" key="1">
    <source>
        <dbReference type="SAM" id="MobiDB-lite"/>
    </source>
</evidence>
<gene>
    <name evidence="2" type="ORF">PLEPLA_LOCUS41975</name>
</gene>
<dbReference type="EMBL" id="CADEAL010004202">
    <property type="protein sequence ID" value="CAB1454213.1"/>
    <property type="molecule type" value="Genomic_DNA"/>
</dbReference>
<keyword evidence="3" id="KW-1185">Reference proteome</keyword>
<accession>A0A9N7Z3F3</accession>
<sequence>MEQQSEQHQSSQQARGFSEPQESSKMDAPSPLSPLLSCPSSTCSAATRPWPGTSPLYPPHQGPPGTESRLQQQDTSATVLILQSEVWQTDVHRRRVTSVNNANRFLTCTIIHAGDV</sequence>